<proteinExistence type="predicted"/>
<protein>
    <submittedName>
        <fullName evidence="1">Uncharacterized protein</fullName>
    </submittedName>
</protein>
<reference evidence="1" key="1">
    <citation type="submission" date="2018-10" db="EMBL/GenBank/DDBJ databases">
        <title>Effector identification in a new, highly contiguous assembly of the strawberry crown rot pathogen Phytophthora cactorum.</title>
        <authorList>
            <person name="Armitage A.D."/>
            <person name="Nellist C.F."/>
            <person name="Bates H."/>
            <person name="Vickerstaff R.J."/>
            <person name="Harrison R.J."/>
        </authorList>
    </citation>
    <scope>NUCLEOTIDE SEQUENCE</scope>
    <source>
        <strain evidence="1">4040</strain>
    </source>
</reference>
<sequence length="110" mass="12394">MNSSSIAGSPLSHGQSCRPAAKLQFFGGRRQPDARQPGGKGLCSSRSITRAESRAISPLQTLQPFRRRWLSRRRRQLLGGLLQRSWRGARTREFGLTLLKRMESVAKMFP</sequence>
<accession>A0A8T1EA17</accession>
<gene>
    <name evidence="1" type="ORF">PC117_g5852</name>
</gene>
<comment type="caution">
    <text evidence="1">The sequence shown here is derived from an EMBL/GenBank/DDBJ whole genome shotgun (WGS) entry which is preliminary data.</text>
</comment>
<dbReference type="EMBL" id="RCMK01000106">
    <property type="protein sequence ID" value="KAG2948637.1"/>
    <property type="molecule type" value="Genomic_DNA"/>
</dbReference>
<dbReference type="AlphaFoldDB" id="A0A8T1EA17"/>
<organism evidence="1 2">
    <name type="scientific">Phytophthora cactorum</name>
    <dbReference type="NCBI Taxonomy" id="29920"/>
    <lineage>
        <taxon>Eukaryota</taxon>
        <taxon>Sar</taxon>
        <taxon>Stramenopiles</taxon>
        <taxon>Oomycota</taxon>
        <taxon>Peronosporomycetes</taxon>
        <taxon>Peronosporales</taxon>
        <taxon>Peronosporaceae</taxon>
        <taxon>Phytophthora</taxon>
    </lineage>
</organism>
<name>A0A8T1EA17_9STRA</name>
<evidence type="ECO:0000313" key="2">
    <source>
        <dbReference type="Proteomes" id="UP000736787"/>
    </source>
</evidence>
<evidence type="ECO:0000313" key="1">
    <source>
        <dbReference type="EMBL" id="KAG2948637.1"/>
    </source>
</evidence>
<dbReference type="Proteomes" id="UP000736787">
    <property type="component" value="Unassembled WGS sequence"/>
</dbReference>